<dbReference type="GO" id="GO:0051213">
    <property type="term" value="F:dioxygenase activity"/>
    <property type="evidence" value="ECO:0007669"/>
    <property type="project" value="UniProtKB-KW"/>
</dbReference>
<evidence type="ECO:0000259" key="1">
    <source>
        <dbReference type="PROSITE" id="PS51819"/>
    </source>
</evidence>
<evidence type="ECO:0000313" key="2">
    <source>
        <dbReference type="EMBL" id="PRD51201.1"/>
    </source>
</evidence>
<gene>
    <name evidence="2" type="ORF">C5750_19885</name>
</gene>
<dbReference type="Proteomes" id="UP000238563">
    <property type="component" value="Unassembled WGS sequence"/>
</dbReference>
<dbReference type="AlphaFoldDB" id="A0A2S9JE86"/>
<dbReference type="InterPro" id="IPR029068">
    <property type="entry name" value="Glyas_Bleomycin-R_OHBP_Dase"/>
</dbReference>
<dbReference type="Gene3D" id="3.10.180.10">
    <property type="entry name" value="2,3-Dihydroxybiphenyl 1,2-Dioxygenase, domain 1"/>
    <property type="match status" value="1"/>
</dbReference>
<keyword evidence="3" id="KW-1185">Reference proteome</keyword>
<accession>A0A2S9JE86</accession>
<feature type="domain" description="VOC" evidence="1">
    <location>
        <begin position="5"/>
        <end position="118"/>
    </location>
</feature>
<keyword evidence="2" id="KW-0560">Oxidoreductase</keyword>
<dbReference type="EMBL" id="PVBT01000006">
    <property type="protein sequence ID" value="PRD51201.1"/>
    <property type="molecule type" value="Genomic_DNA"/>
</dbReference>
<reference evidence="2 3" key="1">
    <citation type="submission" date="2018-02" db="EMBL/GenBank/DDBJ databases">
        <title>The draft genome of Phyllobacterium myrsinacearum DSM5892.</title>
        <authorList>
            <person name="Li L."/>
            <person name="Liu L."/>
            <person name="Zhang X."/>
            <person name="Wang T."/>
        </authorList>
    </citation>
    <scope>NUCLEOTIDE SEQUENCE [LARGE SCALE GENOMIC DNA]</scope>
    <source>
        <strain evidence="2 3">DSM 5892</strain>
    </source>
</reference>
<name>A0A2S9JE86_9HYPH</name>
<dbReference type="SUPFAM" id="SSF54593">
    <property type="entry name" value="Glyoxalase/Bleomycin resistance protein/Dihydroxybiphenyl dioxygenase"/>
    <property type="match status" value="1"/>
</dbReference>
<evidence type="ECO:0000313" key="3">
    <source>
        <dbReference type="Proteomes" id="UP000238563"/>
    </source>
</evidence>
<dbReference type="PROSITE" id="PS51819">
    <property type="entry name" value="VOC"/>
    <property type="match status" value="1"/>
</dbReference>
<dbReference type="InterPro" id="IPR004360">
    <property type="entry name" value="Glyas_Fos-R_dOase_dom"/>
</dbReference>
<proteinExistence type="predicted"/>
<dbReference type="Pfam" id="PF00903">
    <property type="entry name" value="Glyoxalase"/>
    <property type="match status" value="1"/>
</dbReference>
<keyword evidence="2" id="KW-0223">Dioxygenase</keyword>
<dbReference type="InterPro" id="IPR037523">
    <property type="entry name" value="VOC_core"/>
</dbReference>
<dbReference type="OrthoDB" id="6892799at2"/>
<organism evidence="2 3">
    <name type="scientific">Phyllobacterium myrsinacearum</name>
    <dbReference type="NCBI Taxonomy" id="28101"/>
    <lineage>
        <taxon>Bacteria</taxon>
        <taxon>Pseudomonadati</taxon>
        <taxon>Pseudomonadota</taxon>
        <taxon>Alphaproteobacteria</taxon>
        <taxon>Hyphomicrobiales</taxon>
        <taxon>Phyllobacteriaceae</taxon>
        <taxon>Phyllobacterium</taxon>
    </lineage>
</organism>
<comment type="caution">
    <text evidence="2">The sequence shown here is derived from an EMBL/GenBank/DDBJ whole genome shotgun (WGS) entry which is preliminary data.</text>
</comment>
<protein>
    <submittedName>
        <fullName evidence="2">Glyoxalase/bleomycin resistance/dioxygenase family protein</fullName>
    </submittedName>
</protein>
<sequence length="125" mass="13355">MTANPVAAILVHVSDVEAGLAWYQHGFPEAVRTRLDEFDFEFLQIGSVCLEIVPADAQVGAGPFGSVVYWAVDDFDAALAHMEKLGATLYRGPLAIQDGLAMCQVRDPWGNCIGLRGPRPAAIAG</sequence>